<protein>
    <recommendedName>
        <fullName evidence="2">Peroxisomal membrane protein PEX16</fullName>
    </recommendedName>
</protein>
<organism evidence="3 4">
    <name type="scientific">Zingiber officinale</name>
    <name type="common">Ginger</name>
    <name type="synonym">Amomum zingiber</name>
    <dbReference type="NCBI Taxonomy" id="94328"/>
    <lineage>
        <taxon>Eukaryota</taxon>
        <taxon>Viridiplantae</taxon>
        <taxon>Streptophyta</taxon>
        <taxon>Embryophyta</taxon>
        <taxon>Tracheophyta</taxon>
        <taxon>Spermatophyta</taxon>
        <taxon>Magnoliopsida</taxon>
        <taxon>Liliopsida</taxon>
        <taxon>Zingiberales</taxon>
        <taxon>Zingiberaceae</taxon>
        <taxon>Zingiber</taxon>
    </lineage>
</organism>
<keyword evidence="2" id="KW-0962">Peroxisome biogenesis</keyword>
<evidence type="ECO:0000313" key="3">
    <source>
        <dbReference type="EMBL" id="KAG6509217.1"/>
    </source>
</evidence>
<evidence type="ECO:0000313" key="4">
    <source>
        <dbReference type="Proteomes" id="UP000734854"/>
    </source>
</evidence>
<dbReference type="AlphaFoldDB" id="A0A8J5GLB7"/>
<comment type="subcellular location">
    <subcellularLocation>
        <location evidence="2">Peroxisome membrane</location>
    </subcellularLocation>
</comment>
<dbReference type="EMBL" id="JACMSC010000009">
    <property type="protein sequence ID" value="KAG6509217.1"/>
    <property type="molecule type" value="Genomic_DNA"/>
</dbReference>
<proteinExistence type="inferred from homology"/>
<accession>A0A8J5GLB7</accession>
<sequence>MEAYKLFVRKNREFVHSLESLANGITWLLPERFSNSEIGPEAVYALLGILSTLNQHIIDTTPTKLRPPSLGDSAFPWSLSVSMLKDAETVVEVAAEHFVGEKHKWNYLALTEAVKAFVRLAAFRDSGFKILLQGGEIVNNDERVSENYNTRLGDARMAGGSNMPGSIHERYGTIQQNLEGRAISALSCFGENAKKLSDQVWLNKLRHSSQTAGYSFFASLSVAKQTLSTLWFQKGLSGQLYLSGEMKRRKLVWALYIMRDPFFSKYTKHRLEKTDKYFSQVPLIGFLTAKLVELIVGAQTRYTYTSAS</sequence>
<dbReference type="PANTHER" id="PTHR13299">
    <property type="entry name" value="PEROXISOMAL MEMBRANE PROTEIN PEX16"/>
    <property type="match status" value="1"/>
</dbReference>
<dbReference type="InterPro" id="IPR013919">
    <property type="entry name" value="Pex16"/>
</dbReference>
<comment type="similarity">
    <text evidence="1 2">Belongs to the peroxin-16 family.</text>
</comment>
<dbReference type="GO" id="GO:0005778">
    <property type="term" value="C:peroxisomal membrane"/>
    <property type="evidence" value="ECO:0007669"/>
    <property type="project" value="UniProtKB-SubCell"/>
</dbReference>
<keyword evidence="4" id="KW-1185">Reference proteome</keyword>
<evidence type="ECO:0000256" key="2">
    <source>
        <dbReference type="RuleBase" id="RU365003"/>
    </source>
</evidence>
<reference evidence="3 4" key="1">
    <citation type="submission" date="2020-08" db="EMBL/GenBank/DDBJ databases">
        <title>Plant Genome Project.</title>
        <authorList>
            <person name="Zhang R.-G."/>
        </authorList>
    </citation>
    <scope>NUCLEOTIDE SEQUENCE [LARGE SCALE GENOMIC DNA]</scope>
    <source>
        <tissue evidence="3">Rhizome</tissue>
    </source>
</reference>
<keyword evidence="2" id="KW-0576">Peroxisome</keyword>
<gene>
    <name evidence="3" type="ORF">ZIOFF_034608</name>
</gene>
<comment type="caution">
    <text evidence="3">The sequence shown here is derived from an EMBL/GenBank/DDBJ whole genome shotgun (WGS) entry which is preliminary data.</text>
</comment>
<dbReference type="GO" id="GO:0007031">
    <property type="term" value="P:peroxisome organization"/>
    <property type="evidence" value="ECO:0007669"/>
    <property type="project" value="UniProtKB-KW"/>
</dbReference>
<evidence type="ECO:0000256" key="1">
    <source>
        <dbReference type="ARBA" id="ARBA00009505"/>
    </source>
</evidence>
<dbReference type="Proteomes" id="UP000734854">
    <property type="component" value="Unassembled WGS sequence"/>
</dbReference>
<name>A0A8J5GLB7_ZINOF</name>
<dbReference type="PANTHER" id="PTHR13299:SF0">
    <property type="entry name" value="PEROXISOMAL MEMBRANE PROTEIN PEX16"/>
    <property type="match status" value="1"/>
</dbReference>
<dbReference type="Pfam" id="PF08610">
    <property type="entry name" value="Pex16"/>
    <property type="match status" value="2"/>
</dbReference>